<reference evidence="9 10" key="1">
    <citation type="submission" date="2019-06" db="EMBL/GenBank/DDBJ databases">
        <title>WGS assembly of Gossypium darwinii.</title>
        <authorList>
            <person name="Chen Z.J."/>
            <person name="Sreedasyam A."/>
            <person name="Ando A."/>
            <person name="Song Q."/>
            <person name="De L."/>
            <person name="Hulse-Kemp A."/>
            <person name="Ding M."/>
            <person name="Ye W."/>
            <person name="Kirkbride R."/>
            <person name="Jenkins J."/>
            <person name="Plott C."/>
            <person name="Lovell J."/>
            <person name="Lin Y.-M."/>
            <person name="Vaughn R."/>
            <person name="Liu B."/>
            <person name="Li W."/>
            <person name="Simpson S."/>
            <person name="Scheffler B."/>
            <person name="Saski C."/>
            <person name="Grover C."/>
            <person name="Hu G."/>
            <person name="Conover J."/>
            <person name="Carlson J."/>
            <person name="Shu S."/>
            <person name="Boston L."/>
            <person name="Williams M."/>
            <person name="Peterson D."/>
            <person name="Mcgee K."/>
            <person name="Jones D."/>
            <person name="Wendel J."/>
            <person name="Stelly D."/>
            <person name="Grimwood J."/>
            <person name="Schmutz J."/>
        </authorList>
    </citation>
    <scope>NUCLEOTIDE SEQUENCE [LARGE SCALE GENOMIC DNA]</scope>
    <source>
        <strain evidence="9">1808015.09</strain>
    </source>
</reference>
<dbReference type="PANTHER" id="PTHR12770:SF29">
    <property type="entry name" value="PROTEIN ROOT UVB SENSITIVE 4"/>
    <property type="match status" value="1"/>
</dbReference>
<keyword evidence="4" id="KW-0238">DNA-binding</keyword>
<keyword evidence="6" id="KW-0539">Nucleus</keyword>
<name>A0A5D2HFQ7_GOSDA</name>
<dbReference type="InterPro" id="IPR015300">
    <property type="entry name" value="DNA-bd_pseudobarrel_sf"/>
</dbReference>
<dbReference type="GO" id="GO:0005634">
    <property type="term" value="C:nucleus"/>
    <property type="evidence" value="ECO:0007669"/>
    <property type="project" value="UniProtKB-SubCell"/>
</dbReference>
<dbReference type="AlphaFoldDB" id="A0A5D2HFQ7"/>
<dbReference type="PANTHER" id="PTHR12770">
    <property type="entry name" value="RUS1 FAMILY PROTEIN C16ORF58"/>
    <property type="match status" value="1"/>
</dbReference>
<dbReference type="Pfam" id="PF24160">
    <property type="entry name" value="UVB_sens_C"/>
    <property type="match status" value="1"/>
</dbReference>
<evidence type="ECO:0000259" key="8">
    <source>
        <dbReference type="PROSITE" id="PS50863"/>
    </source>
</evidence>
<dbReference type="InterPro" id="IPR003340">
    <property type="entry name" value="B3_DNA-bd"/>
</dbReference>
<dbReference type="EMBL" id="CM017689">
    <property type="protein sequence ID" value="TYH29043.1"/>
    <property type="molecule type" value="Genomic_DNA"/>
</dbReference>
<feature type="domain" description="TF-B3" evidence="8">
    <location>
        <begin position="345"/>
        <end position="445"/>
    </location>
</feature>
<dbReference type="InterPro" id="IPR006968">
    <property type="entry name" value="RUS_fam"/>
</dbReference>
<evidence type="ECO:0000256" key="1">
    <source>
        <dbReference type="ARBA" id="ARBA00004123"/>
    </source>
</evidence>
<dbReference type="Gene3D" id="2.40.330.10">
    <property type="entry name" value="DNA-binding pseudobarrel domain"/>
    <property type="match status" value="3"/>
</dbReference>
<dbReference type="SMART" id="SM01019">
    <property type="entry name" value="B3"/>
    <property type="match status" value="3"/>
</dbReference>
<accession>A0A5D2HFQ7</accession>
<dbReference type="InterPro" id="IPR054549">
    <property type="entry name" value="UVB_sens_RUS_dom"/>
</dbReference>
<dbReference type="PROSITE" id="PS50863">
    <property type="entry name" value="B3"/>
    <property type="match status" value="3"/>
</dbReference>
<dbReference type="Pfam" id="PF02362">
    <property type="entry name" value="B3"/>
    <property type="match status" value="3"/>
</dbReference>
<keyword evidence="5" id="KW-0804">Transcription</keyword>
<dbReference type="GO" id="GO:0003677">
    <property type="term" value="F:DNA binding"/>
    <property type="evidence" value="ECO:0007669"/>
    <property type="project" value="UniProtKB-KW"/>
</dbReference>
<evidence type="ECO:0000313" key="10">
    <source>
        <dbReference type="Proteomes" id="UP000323506"/>
    </source>
</evidence>
<protein>
    <recommendedName>
        <fullName evidence="8">TF-B3 domain-containing protein</fullName>
    </recommendedName>
</protein>
<dbReference type="InterPro" id="IPR055412">
    <property type="entry name" value="UVB_sens_C"/>
</dbReference>
<evidence type="ECO:0000256" key="6">
    <source>
        <dbReference type="ARBA" id="ARBA00023242"/>
    </source>
</evidence>
<dbReference type="Pfam" id="PF04884">
    <property type="entry name" value="UVB_sens_prot"/>
    <property type="match status" value="1"/>
</dbReference>
<evidence type="ECO:0000256" key="5">
    <source>
        <dbReference type="ARBA" id="ARBA00023163"/>
    </source>
</evidence>
<dbReference type="SUPFAM" id="SSF101936">
    <property type="entry name" value="DNA-binding pseudobarrel domain"/>
    <property type="match status" value="3"/>
</dbReference>
<feature type="domain" description="TF-B3" evidence="8">
    <location>
        <begin position="1"/>
        <end position="65"/>
    </location>
</feature>
<organism evidence="9 10">
    <name type="scientific">Gossypium darwinii</name>
    <name type="common">Darwin's cotton</name>
    <name type="synonym">Gossypium barbadense var. darwinii</name>
    <dbReference type="NCBI Taxonomy" id="34276"/>
    <lineage>
        <taxon>Eukaryota</taxon>
        <taxon>Viridiplantae</taxon>
        <taxon>Streptophyta</taxon>
        <taxon>Embryophyta</taxon>
        <taxon>Tracheophyta</taxon>
        <taxon>Spermatophyta</taxon>
        <taxon>Magnoliopsida</taxon>
        <taxon>eudicotyledons</taxon>
        <taxon>Gunneridae</taxon>
        <taxon>Pentapetalae</taxon>
        <taxon>rosids</taxon>
        <taxon>malvids</taxon>
        <taxon>Malvales</taxon>
        <taxon>Malvaceae</taxon>
        <taxon>Malvoideae</taxon>
        <taxon>Gossypium</taxon>
    </lineage>
</organism>
<evidence type="ECO:0000256" key="7">
    <source>
        <dbReference type="SAM" id="MobiDB-lite"/>
    </source>
</evidence>
<evidence type="ECO:0000256" key="3">
    <source>
        <dbReference type="ARBA" id="ARBA00023015"/>
    </source>
</evidence>
<comment type="similarity">
    <text evidence="2">Belongs to the RUS1 family.</text>
</comment>
<dbReference type="CDD" id="cd10017">
    <property type="entry name" value="B3_DNA"/>
    <property type="match status" value="3"/>
</dbReference>
<evidence type="ECO:0000313" key="9">
    <source>
        <dbReference type="EMBL" id="TYH29043.1"/>
    </source>
</evidence>
<keyword evidence="10" id="KW-1185">Reference proteome</keyword>
<evidence type="ECO:0000256" key="2">
    <source>
        <dbReference type="ARBA" id="ARBA00007558"/>
    </source>
</evidence>
<feature type="domain" description="TF-B3" evidence="8">
    <location>
        <begin position="194"/>
        <end position="293"/>
    </location>
</feature>
<keyword evidence="3" id="KW-0805">Transcription regulation</keyword>
<feature type="region of interest" description="Disordered" evidence="7">
    <location>
        <begin position="85"/>
        <end position="114"/>
    </location>
</feature>
<evidence type="ECO:0000256" key="4">
    <source>
        <dbReference type="ARBA" id="ARBA00023125"/>
    </source>
</evidence>
<dbReference type="Proteomes" id="UP000323506">
    <property type="component" value="Chromosome A02"/>
</dbReference>
<gene>
    <name evidence="9" type="ORF">ES288_A02G193000v1</name>
</gene>
<comment type="subcellular location">
    <subcellularLocation>
        <location evidence="1">Nucleus</location>
    </subcellularLocation>
</comment>
<proteinExistence type="inferred from homology"/>
<sequence length="977" mass="110633">MSSPAMLSVPSGEVWKVELTKCNGKIWFENGWLEFSNHYSLEFGHLLVFRYDGNSNFHVVIFDRTATEILYPYTRYNHIHRRSNIDKSKDDDSTPNLEDISTSRKLREKSQMPCPQPCKMMHSTNSAIKTETECNGKSEFLAQQIRYEGCPARNDDKSTRHRIIQQLKPHEKDDALERASKTFKSENPFFLVVMQPSYVGLSHSKGYRLAIPANFVRKHLMEELCSITLCNSSGKTWIVTFKNNQIGKKRTSYLLTGWGTFVHDNNIRVGDACAFELINSIEKSFNVVIYQGPHTKCYQSLSSTDIIRPMKRKDQSYASPSGSETLTALEKAKAFQVASAFKSEYPFFISVLQPSYSRRMNIPVIFARKYLAKMHKEAILLLSNGKSWPVIYCQHKIESTGANAIFGSGWRRFSHDNKLEVGDSCVFELIMAAETSMKVTIYKKQAVKDSSLADNSREKQVELHESSVIGTKSALMNEKEDMFNLLLDYNCDASGETLDDILMSNISSPGGANDGFRPSNPVKLPVVIQRHGKVSRYFWDGSRVRLLSVDGDGVEGRGSRVPFCFDLDKVVEASSLAIRNFFIPKQVSENYIGYVKWKFLHRVFSSALQVLATQAMFRAIGIGYSRSLTSAAALNWVLKDGLGRLSRCIYTASLASAFDTNLKRVRFTTSMLFTFSIGVELLTPVFPHQFLLLASLANIAKQMSLACYMATSPPIHRSFAIADNLAEVSAKSQIQSVCFDNVGLMLAAILNMLLKNNQRLQTGLPFILYPIFSAIDLFGIYQGLKHVHLQTLTKDRLEIIIDSWISSGYVPSPEEVSKDEEINFMWSKGKEPLRIRIGCLNPKAQLSKLSVMTMQSVSNEDHYFICTEIFYRGLAKTREQGILLCIREGARMADVIMGLLQACNVRKALRSSMWESTTKASDSSDLILKEWFKLIDDSKRYVQQQFGPLNEQMMVRGWALKKHFIEHRRADTVQLHG</sequence>